<dbReference type="AlphaFoldDB" id="A0A5B9E477"/>
<reference evidence="3 4" key="1">
    <citation type="submission" date="2019-08" db="EMBL/GenBank/DDBJ databases">
        <title>Complete genome sequence of Terriglobus albidus strain ORNL.</title>
        <authorList>
            <person name="Podar M."/>
        </authorList>
    </citation>
    <scope>NUCLEOTIDE SEQUENCE [LARGE SCALE GENOMIC DNA]</scope>
    <source>
        <strain evidence="3 4">ORNL</strain>
    </source>
</reference>
<feature type="chain" id="PRO_5023147707" description="Calcineurin-like phosphoesterase domain-containing protein" evidence="1">
    <location>
        <begin position="20"/>
        <end position="348"/>
    </location>
</feature>
<dbReference type="KEGG" id="talb:FTW19_02865"/>
<evidence type="ECO:0000256" key="1">
    <source>
        <dbReference type="SAM" id="SignalP"/>
    </source>
</evidence>
<keyword evidence="1" id="KW-0732">Signal</keyword>
<feature type="domain" description="Calcineurin-like phosphoesterase" evidence="2">
    <location>
        <begin position="24"/>
        <end position="276"/>
    </location>
</feature>
<organism evidence="3 4">
    <name type="scientific">Terriglobus albidus</name>
    <dbReference type="NCBI Taxonomy" id="1592106"/>
    <lineage>
        <taxon>Bacteria</taxon>
        <taxon>Pseudomonadati</taxon>
        <taxon>Acidobacteriota</taxon>
        <taxon>Terriglobia</taxon>
        <taxon>Terriglobales</taxon>
        <taxon>Acidobacteriaceae</taxon>
        <taxon>Terriglobus</taxon>
    </lineage>
</organism>
<dbReference type="Proteomes" id="UP000321820">
    <property type="component" value="Chromosome"/>
</dbReference>
<dbReference type="InterPro" id="IPR029052">
    <property type="entry name" value="Metallo-depent_PP-like"/>
</dbReference>
<proteinExistence type="predicted"/>
<keyword evidence="4" id="KW-1185">Reference proteome</keyword>
<feature type="signal peptide" evidence="1">
    <location>
        <begin position="1"/>
        <end position="19"/>
    </location>
</feature>
<protein>
    <recommendedName>
        <fullName evidence="2">Calcineurin-like phosphoesterase domain-containing protein</fullName>
    </recommendedName>
</protein>
<evidence type="ECO:0000313" key="3">
    <source>
        <dbReference type="EMBL" id="QEE27042.1"/>
    </source>
</evidence>
<dbReference type="Gene3D" id="3.60.21.10">
    <property type="match status" value="1"/>
</dbReference>
<evidence type="ECO:0000259" key="2">
    <source>
        <dbReference type="Pfam" id="PF00149"/>
    </source>
</evidence>
<evidence type="ECO:0000313" key="4">
    <source>
        <dbReference type="Proteomes" id="UP000321820"/>
    </source>
</evidence>
<name>A0A5B9E477_9BACT</name>
<dbReference type="GO" id="GO:0016787">
    <property type="term" value="F:hydrolase activity"/>
    <property type="evidence" value="ECO:0007669"/>
    <property type="project" value="InterPro"/>
</dbReference>
<sequence length="348" mass="38267">MKRLLATLLFALCSAALYAQEPVRFFQFTDAHLFDDGDKLPREEAFKVAAEDRRSFRWAIGAMNASGFQADFAVFTGDMGLLNVDFSQSRCAATPVPLSPTGLPPFRLDAAVEEVAELLAPLKVQRIYFVAGNNDVIHERIADSGRFPCFMALLQERMKAKHGPEVYPLLTKNAFVIRGLRFAGMDTVSFKAKENYAAPCAIAPEPVNCPKEQIALIGDLADDSPQPLVIFTHEPDLMDPFRKHTVWEIDETLRKDWEKTACGPKVIGIFAGHFHDEAKTSYAGTDSSLAVNPCVAAKTRVAPPLSEKNQVGEAEQARGFLRVTVSPAGIQSVDAAWYDTHTVVPPVQ</sequence>
<dbReference type="Pfam" id="PF00149">
    <property type="entry name" value="Metallophos"/>
    <property type="match status" value="1"/>
</dbReference>
<accession>A0A5B9E477</accession>
<gene>
    <name evidence="3" type="ORF">FTW19_02865</name>
</gene>
<dbReference type="EMBL" id="CP042806">
    <property type="protein sequence ID" value="QEE27042.1"/>
    <property type="molecule type" value="Genomic_DNA"/>
</dbReference>
<dbReference type="SUPFAM" id="SSF56300">
    <property type="entry name" value="Metallo-dependent phosphatases"/>
    <property type="match status" value="1"/>
</dbReference>
<dbReference type="RefSeq" id="WP_147646237.1">
    <property type="nucleotide sequence ID" value="NZ_CP042806.1"/>
</dbReference>
<dbReference type="InterPro" id="IPR004843">
    <property type="entry name" value="Calcineurin-like_PHP"/>
</dbReference>